<protein>
    <submittedName>
        <fullName evidence="1">Uncharacterized protein</fullName>
    </submittedName>
</protein>
<dbReference type="Proteomes" id="UP000599391">
    <property type="component" value="Unassembled WGS sequence"/>
</dbReference>
<evidence type="ECO:0000313" key="1">
    <source>
        <dbReference type="EMBL" id="MBH8553014.1"/>
    </source>
</evidence>
<dbReference type="RefSeq" id="WP_214439307.1">
    <property type="nucleotide sequence ID" value="NZ_JAECZB010000023.1"/>
</dbReference>
<gene>
    <name evidence="1" type="ORF">I8751_11680</name>
</gene>
<name>A0A8J7L288_9CYAN</name>
<accession>A0A8J7L288</accession>
<dbReference type="EMBL" id="JAECZB010000023">
    <property type="protein sequence ID" value="MBH8553014.1"/>
    <property type="molecule type" value="Genomic_DNA"/>
</dbReference>
<reference evidence="1 2" key="1">
    <citation type="journal article" date="2021" name="Int. J. Syst. Evol. Microbiol.">
        <title>Amazonocrinis nigriterrae gen. nov., sp. nov., Atlanticothrix silvestris gen. nov., sp. nov. and Dendronalium phyllosphericum gen. nov., sp. nov., nostocacean cyanobacteria from Brazilian environments.</title>
        <authorList>
            <person name="Alvarenga D.O."/>
            <person name="Andreote A.P.D."/>
            <person name="Branco L.H.Z."/>
            <person name="Delbaje E."/>
            <person name="Cruz R.B."/>
            <person name="Varani A.M."/>
            <person name="Fiore M.F."/>
        </authorList>
    </citation>
    <scope>NUCLEOTIDE SEQUENCE [LARGE SCALE GENOMIC DNA]</scope>
    <source>
        <strain evidence="1 2">CENA357</strain>
    </source>
</reference>
<evidence type="ECO:0000313" key="2">
    <source>
        <dbReference type="Proteomes" id="UP000599391"/>
    </source>
</evidence>
<proteinExistence type="predicted"/>
<keyword evidence="2" id="KW-1185">Reference proteome</keyword>
<dbReference type="AlphaFoldDB" id="A0A8J7L288"/>
<comment type="caution">
    <text evidence="1">The sequence shown here is derived from an EMBL/GenBank/DDBJ whole genome shotgun (WGS) entry which is preliminary data.</text>
</comment>
<organism evidence="1 2">
    <name type="scientific">Atlanticothrix silvestris CENA357</name>
    <dbReference type="NCBI Taxonomy" id="1725252"/>
    <lineage>
        <taxon>Bacteria</taxon>
        <taxon>Bacillati</taxon>
        <taxon>Cyanobacteriota</taxon>
        <taxon>Cyanophyceae</taxon>
        <taxon>Nostocales</taxon>
        <taxon>Nodulariaceae</taxon>
        <taxon>Atlanticothrix</taxon>
        <taxon>Atlanticothrix silvestris</taxon>
    </lineage>
</organism>
<sequence length="115" mass="12938">MIKAIEMDDYSTSLQDILSAEQAKHDVTYTTIRCMFDCLKLADSINHLGKKNPCSQYLILLIMNKIYNLNAMNVAVNVKKTSTASCQSNSQSQSLTGLLGEPWVYQRYCHAKLAQ</sequence>